<accession>A0A9W6NLJ5</accession>
<reference evidence="1" key="1">
    <citation type="journal article" date="2014" name="Int. J. Syst. Evol. Microbiol.">
        <title>Complete genome sequence of Corynebacterium casei LMG S-19264T (=DSM 44701T), isolated from a smear-ripened cheese.</title>
        <authorList>
            <consortium name="US DOE Joint Genome Institute (JGI-PGF)"/>
            <person name="Walter F."/>
            <person name="Albersmeier A."/>
            <person name="Kalinowski J."/>
            <person name="Ruckert C."/>
        </authorList>
    </citation>
    <scope>NUCLEOTIDE SEQUENCE</scope>
    <source>
        <strain evidence="1">VKM Ac-1321</strain>
    </source>
</reference>
<protein>
    <submittedName>
        <fullName evidence="1">Uncharacterized protein</fullName>
    </submittedName>
</protein>
<name>A0A9W6NLJ5_9ACTN</name>
<evidence type="ECO:0000313" key="2">
    <source>
        <dbReference type="Proteomes" id="UP001143480"/>
    </source>
</evidence>
<comment type="caution">
    <text evidence="1">The sequence shown here is derived from an EMBL/GenBank/DDBJ whole genome shotgun (WGS) entry which is preliminary data.</text>
</comment>
<keyword evidence="2" id="KW-1185">Reference proteome</keyword>
<sequence>MTAPLRMAGVFDATDAEGPYFSADRRRVLDPAERESLARYLETAPMVLRASGFETDPLDPGAGEVVPLSYRTDGVWVWQEASAYYLRARGCAPDDDLVAHIAAAGYQPPASVPDDVRDAASDMAMTADPPEQLTGRRAAQYFAIVDYPRYPATAPAGLLRQWRTDEGVRRDQVLPRSMRWEHTGAFVQNARSGEDDFEEIPSRVAARIADDWWAQWRPDQPGS</sequence>
<organism evidence="1 2">
    <name type="scientific">Dactylosporangium matsuzakiense</name>
    <dbReference type="NCBI Taxonomy" id="53360"/>
    <lineage>
        <taxon>Bacteria</taxon>
        <taxon>Bacillati</taxon>
        <taxon>Actinomycetota</taxon>
        <taxon>Actinomycetes</taxon>
        <taxon>Micromonosporales</taxon>
        <taxon>Micromonosporaceae</taxon>
        <taxon>Dactylosporangium</taxon>
    </lineage>
</organism>
<evidence type="ECO:0000313" key="1">
    <source>
        <dbReference type="EMBL" id="GLL00927.1"/>
    </source>
</evidence>
<dbReference type="EMBL" id="BSFP01000012">
    <property type="protein sequence ID" value="GLL00927.1"/>
    <property type="molecule type" value="Genomic_DNA"/>
</dbReference>
<gene>
    <name evidence="1" type="ORF">GCM10017581_026680</name>
</gene>
<reference evidence="1" key="2">
    <citation type="submission" date="2023-01" db="EMBL/GenBank/DDBJ databases">
        <authorList>
            <person name="Sun Q."/>
            <person name="Evtushenko L."/>
        </authorList>
    </citation>
    <scope>NUCLEOTIDE SEQUENCE</scope>
    <source>
        <strain evidence="1">VKM Ac-1321</strain>
    </source>
</reference>
<dbReference type="RefSeq" id="WP_261958753.1">
    <property type="nucleotide sequence ID" value="NZ_BAAAXA010000001.1"/>
</dbReference>
<dbReference type="AlphaFoldDB" id="A0A9W6NLJ5"/>
<proteinExistence type="predicted"/>
<dbReference type="Proteomes" id="UP001143480">
    <property type="component" value="Unassembled WGS sequence"/>
</dbReference>